<dbReference type="PROSITE" id="PS51123">
    <property type="entry name" value="OMPA_2"/>
    <property type="match status" value="1"/>
</dbReference>
<dbReference type="Pfam" id="PF07676">
    <property type="entry name" value="PD40"/>
    <property type="match status" value="1"/>
</dbReference>
<evidence type="ECO:0000256" key="2">
    <source>
        <dbReference type="ARBA" id="ARBA00023136"/>
    </source>
</evidence>
<comment type="subcellular location">
    <subcellularLocation>
        <location evidence="1">Cell outer membrane</location>
    </subcellularLocation>
</comment>
<dbReference type="InterPro" id="IPR011042">
    <property type="entry name" value="6-blade_b-propeller_TolB-like"/>
</dbReference>
<evidence type="ECO:0000256" key="5">
    <source>
        <dbReference type="PROSITE-ProRule" id="PRU00473"/>
    </source>
</evidence>
<keyword evidence="3" id="KW-0998">Cell outer membrane</keyword>
<organism evidence="7">
    <name type="scientific">Flavobacterium sp. WC2409</name>
    <dbReference type="NCBI Taxonomy" id="3234139"/>
    <lineage>
        <taxon>Bacteria</taxon>
        <taxon>Pseudomonadati</taxon>
        <taxon>Bacteroidota</taxon>
        <taxon>Flavobacteriia</taxon>
        <taxon>Flavobacteriales</taxon>
        <taxon>Flavobacteriaceae</taxon>
        <taxon>Flavobacterium</taxon>
    </lineage>
</organism>
<dbReference type="AlphaFoldDB" id="A0AB39W371"/>
<dbReference type="PANTHER" id="PTHR30329">
    <property type="entry name" value="STATOR ELEMENT OF FLAGELLAR MOTOR COMPLEX"/>
    <property type="match status" value="1"/>
</dbReference>
<evidence type="ECO:0000256" key="4">
    <source>
        <dbReference type="PROSITE-ProRule" id="PRU00339"/>
    </source>
</evidence>
<protein>
    <submittedName>
        <fullName evidence="7">OmpA family protein</fullName>
    </submittedName>
</protein>
<dbReference type="InterPro" id="IPR011990">
    <property type="entry name" value="TPR-like_helical_dom_sf"/>
</dbReference>
<evidence type="ECO:0000256" key="1">
    <source>
        <dbReference type="ARBA" id="ARBA00004442"/>
    </source>
</evidence>
<dbReference type="PRINTS" id="PR01021">
    <property type="entry name" value="OMPADOMAIN"/>
</dbReference>
<name>A0AB39W371_9FLAO</name>
<dbReference type="Gene3D" id="2.120.10.30">
    <property type="entry name" value="TolB, C-terminal domain"/>
    <property type="match status" value="1"/>
</dbReference>
<dbReference type="InterPro" id="IPR008969">
    <property type="entry name" value="CarboxyPept-like_regulatory"/>
</dbReference>
<dbReference type="RefSeq" id="WP_369753078.1">
    <property type="nucleotide sequence ID" value="NZ_CP165625.1"/>
</dbReference>
<dbReference type="SUPFAM" id="SSF48452">
    <property type="entry name" value="TPR-like"/>
    <property type="match status" value="1"/>
</dbReference>
<reference evidence="7" key="1">
    <citation type="submission" date="2024-07" db="EMBL/GenBank/DDBJ databases">
        <authorList>
            <person name="Biller S.J."/>
        </authorList>
    </citation>
    <scope>NUCLEOTIDE SEQUENCE</scope>
    <source>
        <strain evidence="7">WC2409</strain>
    </source>
</reference>
<dbReference type="CDD" id="cd07185">
    <property type="entry name" value="OmpA_C-like"/>
    <property type="match status" value="1"/>
</dbReference>
<keyword evidence="2 5" id="KW-0472">Membrane</keyword>
<dbReference type="SUPFAM" id="SSF49464">
    <property type="entry name" value="Carboxypeptidase regulatory domain-like"/>
    <property type="match status" value="1"/>
</dbReference>
<evidence type="ECO:0000256" key="3">
    <source>
        <dbReference type="ARBA" id="ARBA00023237"/>
    </source>
</evidence>
<feature type="repeat" description="TPR" evidence="4">
    <location>
        <begin position="54"/>
        <end position="87"/>
    </location>
</feature>
<dbReference type="Gene3D" id="1.25.40.10">
    <property type="entry name" value="Tetratricopeptide repeat domain"/>
    <property type="match status" value="1"/>
</dbReference>
<dbReference type="Gene3D" id="2.60.40.1120">
    <property type="entry name" value="Carboxypeptidase-like, regulatory domain"/>
    <property type="match status" value="1"/>
</dbReference>
<dbReference type="InterPro" id="IPR006665">
    <property type="entry name" value="OmpA-like"/>
</dbReference>
<gene>
    <name evidence="7" type="ORF">AB3G34_00065</name>
</gene>
<dbReference type="Gene3D" id="3.30.1330.60">
    <property type="entry name" value="OmpA-like domain"/>
    <property type="match status" value="1"/>
</dbReference>
<keyword evidence="4" id="KW-0802">TPR repeat</keyword>
<dbReference type="InterPro" id="IPR036737">
    <property type="entry name" value="OmpA-like_sf"/>
</dbReference>
<dbReference type="PROSITE" id="PS50005">
    <property type="entry name" value="TPR"/>
    <property type="match status" value="1"/>
</dbReference>
<dbReference type="InterPro" id="IPR050330">
    <property type="entry name" value="Bact_OuterMem_StrucFunc"/>
</dbReference>
<dbReference type="SUPFAM" id="SSF82171">
    <property type="entry name" value="DPP6 N-terminal domain-like"/>
    <property type="match status" value="1"/>
</dbReference>
<dbReference type="PANTHER" id="PTHR30329:SF21">
    <property type="entry name" value="LIPOPROTEIN YIAD-RELATED"/>
    <property type="match status" value="1"/>
</dbReference>
<dbReference type="InterPro" id="IPR006664">
    <property type="entry name" value="OMP_bac"/>
</dbReference>
<dbReference type="InterPro" id="IPR011659">
    <property type="entry name" value="WD40"/>
</dbReference>
<feature type="domain" description="OmpA-like" evidence="6">
    <location>
        <begin position="505"/>
        <end position="623"/>
    </location>
</feature>
<proteinExistence type="predicted"/>
<sequence length="623" mass="70426">MKRYTTILFFVLNSISIFSQNNQTKSADKLFDRYEYVKAADAYKMLVQNGNSDSYVFKQLGECYYNMNNTSESENWYEKALQSKQDADTYYKYAQVLKSNSKYDLSDKQMKIFVGMEPNDPRSKEFVNNSDYLSKISSKEKLFDLKKLNINSEKSDFGAIQYNDVLYFASSRNESRKIYGWNNEPFLDLYRSNYNEKEATYSEPVPISELNSAYHEGPLTMTQDGKTVYFSSESFNEKLFDKNKSKRIKFGQVNLYKATDSNGKWSNITPLPFNSKNYSVSNPSITKDGETLYFASNMPGTFGGLDIWKVKVKADGGFGDPENLGANVNTSQDESFPFITDESILYFSSKGLSGLGGFDIFSIDLNKNEVASNIGKPVNSEKDDFAFTFNKKNKIGYVSSNRNGKDQIYSSIPVVENGKIHAIVSNSVTGSVITNARVVVSDIDKKVLDKQLTNENGTMMYSAKNDKSYFVEISKDGFISKTFPIAVSNGGEYNVDAKLDPINVVVTDTEFIFNPIYFKFDKSDITTLGADELDKLVYIMSQNKDLVIVAKSHTDSRGRDDYNMDLSERRANATVQYIISKGISADKISGKGYGESELKINCVKCTEEEHALNRRSEFIIVKK</sequence>
<dbReference type="Pfam" id="PF00691">
    <property type="entry name" value="OmpA"/>
    <property type="match status" value="1"/>
</dbReference>
<evidence type="ECO:0000313" key="7">
    <source>
        <dbReference type="EMBL" id="XDU95528.1"/>
    </source>
</evidence>
<dbReference type="EMBL" id="CP165625">
    <property type="protein sequence ID" value="XDU95528.1"/>
    <property type="molecule type" value="Genomic_DNA"/>
</dbReference>
<accession>A0AB39W371</accession>
<dbReference type="GO" id="GO:0009279">
    <property type="term" value="C:cell outer membrane"/>
    <property type="evidence" value="ECO:0007669"/>
    <property type="project" value="UniProtKB-SubCell"/>
</dbReference>
<evidence type="ECO:0000259" key="6">
    <source>
        <dbReference type="PROSITE" id="PS51123"/>
    </source>
</evidence>
<dbReference type="InterPro" id="IPR019734">
    <property type="entry name" value="TPR_rpt"/>
</dbReference>
<dbReference type="SUPFAM" id="SSF103088">
    <property type="entry name" value="OmpA-like"/>
    <property type="match status" value="1"/>
</dbReference>